<evidence type="ECO:0000256" key="6">
    <source>
        <dbReference type="PROSITE-ProRule" id="PRU00076"/>
    </source>
</evidence>
<dbReference type="Gene3D" id="2.10.25.10">
    <property type="entry name" value="Laminin"/>
    <property type="match status" value="2"/>
</dbReference>
<dbReference type="PROSITE" id="PS01187">
    <property type="entry name" value="EGF_CA"/>
    <property type="match status" value="1"/>
</dbReference>
<dbReference type="SMART" id="SM00181">
    <property type="entry name" value="EGF"/>
    <property type="match status" value="2"/>
</dbReference>
<evidence type="ECO:0000259" key="7">
    <source>
        <dbReference type="PROSITE" id="PS50026"/>
    </source>
</evidence>
<evidence type="ECO:0000256" key="5">
    <source>
        <dbReference type="ARBA" id="ARBA00023157"/>
    </source>
</evidence>
<proteinExistence type="predicted"/>
<evidence type="ECO:0000256" key="1">
    <source>
        <dbReference type="ARBA" id="ARBA00022473"/>
    </source>
</evidence>
<evidence type="ECO:0000256" key="4">
    <source>
        <dbReference type="ARBA" id="ARBA00022737"/>
    </source>
</evidence>
<keyword evidence="2 6" id="KW-0245">EGF-like domain</keyword>
<keyword evidence="5 6" id="KW-1015">Disulfide bond</keyword>
<dbReference type="SMART" id="SM00051">
    <property type="entry name" value="DSL"/>
    <property type="match status" value="1"/>
</dbReference>
<dbReference type="SUPFAM" id="SSF57184">
    <property type="entry name" value="Growth factor receptor domain"/>
    <property type="match status" value="1"/>
</dbReference>
<keyword evidence="1" id="KW-0217">Developmental protein</keyword>
<feature type="disulfide bond" evidence="6">
    <location>
        <begin position="218"/>
        <end position="228"/>
    </location>
</feature>
<feature type="domain" description="EGF-like" evidence="7">
    <location>
        <begin position="176"/>
        <end position="212"/>
    </location>
</feature>
<comment type="caution">
    <text evidence="6">Lacks conserved residue(s) required for the propagation of feature annotation.</text>
</comment>
<feature type="domain" description="EGF-like" evidence="7">
    <location>
        <begin position="214"/>
        <end position="249"/>
    </location>
</feature>
<dbReference type="PROSITE" id="PS00022">
    <property type="entry name" value="EGF_1"/>
    <property type="match status" value="2"/>
</dbReference>
<evidence type="ECO:0000313" key="9">
    <source>
        <dbReference type="Proteomes" id="UP000005408"/>
    </source>
</evidence>
<dbReference type="PANTHER" id="PTHR12916:SF4">
    <property type="entry name" value="UNINFLATABLE, ISOFORM C"/>
    <property type="match status" value="1"/>
</dbReference>
<dbReference type="GO" id="GO:0007219">
    <property type="term" value="P:Notch signaling pathway"/>
    <property type="evidence" value="ECO:0007669"/>
    <property type="project" value="TreeGrafter"/>
</dbReference>
<keyword evidence="3" id="KW-0732">Signal</keyword>
<evidence type="ECO:0000313" key="8">
    <source>
        <dbReference type="EnsemblMetazoa" id="G30171.1:cds"/>
    </source>
</evidence>
<reference evidence="8" key="1">
    <citation type="submission" date="2022-08" db="UniProtKB">
        <authorList>
            <consortium name="EnsemblMetazoa"/>
        </authorList>
    </citation>
    <scope>IDENTIFICATION</scope>
    <source>
        <strain evidence="8">05x7-T-G4-1.051#20</strain>
    </source>
</reference>
<dbReference type="FunFam" id="2.10.25.10:FF:000031">
    <property type="entry name" value="neurogenic locus notch homolog protein 3"/>
    <property type="match status" value="1"/>
</dbReference>
<dbReference type="InterPro" id="IPR049883">
    <property type="entry name" value="NOTCH1_EGF-like"/>
</dbReference>
<keyword evidence="9" id="KW-1185">Reference proteome</keyword>
<dbReference type="Pfam" id="PF07645">
    <property type="entry name" value="EGF_CA"/>
    <property type="match status" value="1"/>
</dbReference>
<sequence length="278" mass="30907">MADSLMVPVVRVYQGHTVPNCVNRSSLDRSHTCVSSFTTTLDMRQKDVAYGSKVGNTTNPQFLEVEHWIKLSDKIAVVVKDLQTPFLPLIYDHEFSDYTLPIGANILSQKWRTKDLTASIRGRQLFRIHITYKAYCSDGYYGSECSDHCAGNPKKCVVNGHTYCKMGWSGKECDQDINECSEKNFCSHGHCSNTVGSFNCTCPPYVYGMKCQLDEDECLLDPCNGGECINKIGSYQCNCRPGTSGKKCEQLIGTSCNGVTCSSHGNLYSRSWKTSVSL</sequence>
<accession>A0A8W8LWS8</accession>
<dbReference type="EnsemblMetazoa" id="G30171.1">
    <property type="protein sequence ID" value="G30171.1:cds"/>
    <property type="gene ID" value="G30171"/>
</dbReference>
<dbReference type="GO" id="GO:0016020">
    <property type="term" value="C:membrane"/>
    <property type="evidence" value="ECO:0007669"/>
    <property type="project" value="InterPro"/>
</dbReference>
<dbReference type="GO" id="GO:0005112">
    <property type="term" value="F:Notch binding"/>
    <property type="evidence" value="ECO:0007669"/>
    <property type="project" value="TreeGrafter"/>
</dbReference>
<dbReference type="Pfam" id="PF00008">
    <property type="entry name" value="EGF"/>
    <property type="match status" value="1"/>
</dbReference>
<dbReference type="SMART" id="SM00179">
    <property type="entry name" value="EGF_CA"/>
    <property type="match status" value="2"/>
</dbReference>
<feature type="disulfide bond" evidence="6">
    <location>
        <begin position="202"/>
        <end position="211"/>
    </location>
</feature>
<dbReference type="PROSITE" id="PS00010">
    <property type="entry name" value="ASX_HYDROXYL"/>
    <property type="match status" value="2"/>
</dbReference>
<dbReference type="PROSITE" id="PS50026">
    <property type="entry name" value="EGF_3"/>
    <property type="match status" value="2"/>
</dbReference>
<evidence type="ECO:0000256" key="2">
    <source>
        <dbReference type="ARBA" id="ARBA00022536"/>
    </source>
</evidence>
<dbReference type="AlphaFoldDB" id="A0A8W8LWS8"/>
<name>A0A8W8LWS8_MAGGI</name>
<dbReference type="GO" id="GO:0005509">
    <property type="term" value="F:calcium ion binding"/>
    <property type="evidence" value="ECO:0007669"/>
    <property type="project" value="InterPro"/>
</dbReference>
<dbReference type="InterPro" id="IPR018097">
    <property type="entry name" value="EGF_Ca-bd_CS"/>
</dbReference>
<evidence type="ECO:0000256" key="3">
    <source>
        <dbReference type="ARBA" id="ARBA00022729"/>
    </source>
</evidence>
<dbReference type="InterPro" id="IPR000152">
    <property type="entry name" value="EGF-type_Asp/Asn_hydroxyl_site"/>
</dbReference>
<dbReference type="PANTHER" id="PTHR12916">
    <property type="entry name" value="CYTOCHROME C OXIDASE POLYPEPTIDE VIC-2"/>
    <property type="match status" value="1"/>
</dbReference>
<feature type="disulfide bond" evidence="6">
    <location>
        <begin position="239"/>
        <end position="248"/>
    </location>
</feature>
<dbReference type="Proteomes" id="UP000005408">
    <property type="component" value="Unassembled WGS sequence"/>
</dbReference>
<dbReference type="InterPro" id="IPR001774">
    <property type="entry name" value="DSL"/>
</dbReference>
<organism evidence="8 9">
    <name type="scientific">Magallana gigas</name>
    <name type="common">Pacific oyster</name>
    <name type="synonym">Crassostrea gigas</name>
    <dbReference type="NCBI Taxonomy" id="29159"/>
    <lineage>
        <taxon>Eukaryota</taxon>
        <taxon>Metazoa</taxon>
        <taxon>Spiralia</taxon>
        <taxon>Lophotrochozoa</taxon>
        <taxon>Mollusca</taxon>
        <taxon>Bivalvia</taxon>
        <taxon>Autobranchia</taxon>
        <taxon>Pteriomorphia</taxon>
        <taxon>Ostreida</taxon>
        <taxon>Ostreoidea</taxon>
        <taxon>Ostreidae</taxon>
        <taxon>Magallana</taxon>
    </lineage>
</organism>
<dbReference type="InterPro" id="IPR001881">
    <property type="entry name" value="EGF-like_Ca-bd_dom"/>
</dbReference>
<dbReference type="InterPro" id="IPR009030">
    <property type="entry name" value="Growth_fac_rcpt_cys_sf"/>
</dbReference>
<protein>
    <recommendedName>
        <fullName evidence="7">EGF-like domain-containing protein</fullName>
    </recommendedName>
</protein>
<dbReference type="CDD" id="cd00054">
    <property type="entry name" value="EGF_CA"/>
    <property type="match status" value="2"/>
</dbReference>
<keyword evidence="4" id="KW-0677">Repeat</keyword>
<dbReference type="InterPro" id="IPR000742">
    <property type="entry name" value="EGF"/>
</dbReference>